<reference evidence="2 3" key="1">
    <citation type="submission" date="2019-02" db="EMBL/GenBank/DDBJ databases">
        <title>Deep-cultivation of Planctomycetes and their phenomic and genomic characterization uncovers novel biology.</title>
        <authorList>
            <person name="Wiegand S."/>
            <person name="Jogler M."/>
            <person name="Boedeker C."/>
            <person name="Pinto D."/>
            <person name="Vollmers J."/>
            <person name="Rivas-Marin E."/>
            <person name="Kohn T."/>
            <person name="Peeters S.H."/>
            <person name="Heuer A."/>
            <person name="Rast P."/>
            <person name="Oberbeckmann S."/>
            <person name="Bunk B."/>
            <person name="Jeske O."/>
            <person name="Meyerdierks A."/>
            <person name="Storesund J.E."/>
            <person name="Kallscheuer N."/>
            <person name="Luecker S."/>
            <person name="Lage O.M."/>
            <person name="Pohl T."/>
            <person name="Merkel B.J."/>
            <person name="Hornburger P."/>
            <person name="Mueller R.-W."/>
            <person name="Bruemmer F."/>
            <person name="Labrenz M."/>
            <person name="Spormann A.M."/>
            <person name="Op Den Camp H."/>
            <person name="Overmann J."/>
            <person name="Amann R."/>
            <person name="Jetten M.S.M."/>
            <person name="Mascher T."/>
            <person name="Medema M.H."/>
            <person name="Devos D.P."/>
            <person name="Kaster A.-K."/>
            <person name="Ovreas L."/>
            <person name="Rohde M."/>
            <person name="Galperin M.Y."/>
            <person name="Jogler C."/>
        </authorList>
    </citation>
    <scope>NUCLEOTIDE SEQUENCE [LARGE SCALE GENOMIC DNA]</scope>
    <source>
        <strain evidence="2 3">Mal64</strain>
    </source>
</reference>
<dbReference type="OrthoDB" id="287405at2"/>
<dbReference type="EMBL" id="SJPQ01000002">
    <property type="protein sequence ID" value="TWT88861.1"/>
    <property type="molecule type" value="Genomic_DNA"/>
</dbReference>
<evidence type="ECO:0000256" key="1">
    <source>
        <dbReference type="SAM" id="Phobius"/>
    </source>
</evidence>
<sequence>MSDHANVIGDPRVTETGVEADDINSVKIAVWGLVSVFVTLAVVLLAIALFNEAADAFEEERVVGAQYIEADRVIDTQRGLLNKYAPPEADGKPYRMPIDRAKTIVVQEMQSQLSVE</sequence>
<protein>
    <submittedName>
        <fullName evidence="2">Uncharacterized protein</fullName>
    </submittedName>
</protein>
<accession>A0A5C5ZPY2</accession>
<comment type="caution">
    <text evidence="2">The sequence shown here is derived from an EMBL/GenBank/DDBJ whole genome shotgun (WGS) entry which is preliminary data.</text>
</comment>
<gene>
    <name evidence="2" type="ORF">Mal64_23490</name>
</gene>
<keyword evidence="3" id="KW-1185">Reference proteome</keyword>
<dbReference type="AlphaFoldDB" id="A0A5C5ZPY2"/>
<feature type="transmembrane region" description="Helical" evidence="1">
    <location>
        <begin position="28"/>
        <end position="51"/>
    </location>
</feature>
<keyword evidence="1" id="KW-0812">Transmembrane</keyword>
<evidence type="ECO:0000313" key="2">
    <source>
        <dbReference type="EMBL" id="TWT88861.1"/>
    </source>
</evidence>
<keyword evidence="1" id="KW-0472">Membrane</keyword>
<name>A0A5C5ZPY2_9BACT</name>
<dbReference type="Proteomes" id="UP000315440">
    <property type="component" value="Unassembled WGS sequence"/>
</dbReference>
<dbReference type="RefSeq" id="WP_146400279.1">
    <property type="nucleotide sequence ID" value="NZ_SJPQ01000002.1"/>
</dbReference>
<organism evidence="2 3">
    <name type="scientific">Pseudobythopirellula maris</name>
    <dbReference type="NCBI Taxonomy" id="2527991"/>
    <lineage>
        <taxon>Bacteria</taxon>
        <taxon>Pseudomonadati</taxon>
        <taxon>Planctomycetota</taxon>
        <taxon>Planctomycetia</taxon>
        <taxon>Pirellulales</taxon>
        <taxon>Lacipirellulaceae</taxon>
        <taxon>Pseudobythopirellula</taxon>
    </lineage>
</organism>
<keyword evidence="1" id="KW-1133">Transmembrane helix</keyword>
<proteinExistence type="predicted"/>
<evidence type="ECO:0000313" key="3">
    <source>
        <dbReference type="Proteomes" id="UP000315440"/>
    </source>
</evidence>